<evidence type="ECO:0000313" key="2">
    <source>
        <dbReference type="Proteomes" id="UP000499080"/>
    </source>
</evidence>
<keyword evidence="2" id="KW-1185">Reference proteome</keyword>
<proteinExistence type="predicted"/>
<sequence length="113" mass="12837">MTRTTAGLESILQTRFFDSPNSIPLFSKLVSVLDSSKLIPRFSKLRFSILQTRFSISTRFSKSSILYILQNFVSIQTSILDSPKLLGFPNFDSLFSKHDSSKLIARFPPSWKA</sequence>
<comment type="caution">
    <text evidence="1">The sequence shown here is derived from an EMBL/GenBank/DDBJ whole genome shotgun (WGS) entry which is preliminary data.</text>
</comment>
<gene>
    <name evidence="1" type="ORF">AVEN_213912_1</name>
</gene>
<protein>
    <submittedName>
        <fullName evidence="1">Uncharacterized protein</fullName>
    </submittedName>
</protein>
<name>A0A4Y2A4R7_ARAVE</name>
<reference evidence="1 2" key="1">
    <citation type="journal article" date="2019" name="Sci. Rep.">
        <title>Orb-weaving spider Araneus ventricosus genome elucidates the spidroin gene catalogue.</title>
        <authorList>
            <person name="Kono N."/>
            <person name="Nakamura H."/>
            <person name="Ohtoshi R."/>
            <person name="Moran D.A.P."/>
            <person name="Shinohara A."/>
            <person name="Yoshida Y."/>
            <person name="Fujiwara M."/>
            <person name="Mori M."/>
            <person name="Tomita M."/>
            <person name="Arakawa K."/>
        </authorList>
    </citation>
    <scope>NUCLEOTIDE SEQUENCE [LARGE SCALE GENOMIC DNA]</scope>
</reference>
<organism evidence="1 2">
    <name type="scientific">Araneus ventricosus</name>
    <name type="common">Orbweaver spider</name>
    <name type="synonym">Epeira ventricosa</name>
    <dbReference type="NCBI Taxonomy" id="182803"/>
    <lineage>
        <taxon>Eukaryota</taxon>
        <taxon>Metazoa</taxon>
        <taxon>Ecdysozoa</taxon>
        <taxon>Arthropoda</taxon>
        <taxon>Chelicerata</taxon>
        <taxon>Arachnida</taxon>
        <taxon>Araneae</taxon>
        <taxon>Araneomorphae</taxon>
        <taxon>Entelegynae</taxon>
        <taxon>Araneoidea</taxon>
        <taxon>Araneidae</taxon>
        <taxon>Araneus</taxon>
    </lineage>
</organism>
<accession>A0A4Y2A4R7</accession>
<dbReference type="AlphaFoldDB" id="A0A4Y2A4R7"/>
<dbReference type="EMBL" id="BGPR01079491">
    <property type="protein sequence ID" value="GBL74713.1"/>
    <property type="molecule type" value="Genomic_DNA"/>
</dbReference>
<evidence type="ECO:0000313" key="1">
    <source>
        <dbReference type="EMBL" id="GBL74713.1"/>
    </source>
</evidence>
<dbReference type="Proteomes" id="UP000499080">
    <property type="component" value="Unassembled WGS sequence"/>
</dbReference>